<dbReference type="InterPro" id="IPR010071">
    <property type="entry name" value="AA_adenyl_dom"/>
</dbReference>
<dbReference type="Pfam" id="PF00501">
    <property type="entry name" value="AMP-binding"/>
    <property type="match status" value="1"/>
</dbReference>
<gene>
    <name evidence="6" type="ORF">RQM65_01385</name>
</gene>
<dbReference type="InterPro" id="IPR020806">
    <property type="entry name" value="PKS_PP-bd"/>
</dbReference>
<protein>
    <submittedName>
        <fullName evidence="6">Amino acid adenylation domain-containing protein</fullName>
    </submittedName>
</protein>
<evidence type="ECO:0000256" key="4">
    <source>
        <dbReference type="SAM" id="MobiDB-lite"/>
    </source>
</evidence>
<name>A0ABU3L0P1_9FLAO</name>
<sequence length="1348" mass="151680">MKKETENTSVLSQWKKRENKAPVRTPVPKVPKDAPVPLTSGQQRLWFLQRLLPDNPVYNYAEGLIFKGALNQTAFAESLQQVFKKHRILSAYYPYENGSPVQSVNEKSEIELKRFDLSALPQDERDKQKSDILMADAGQAFHLDEFPLVRCTLIKLDNEEYFFLLTMHHIIFDKWSMDIFLKELAMYYMAFGTDREFDDRKKDALQFADYAYWQRNRGLDASQIDYWRTKLSGKIPLLALPTDFPQPANPSYKGTSYRTKFSPALSKRVLDLSKEMETTPYVFLLSVFYVLLHRYSGQKDILVGSPISLRNDRVLENLIGFFDETVVLRSDIAPEKRFTDFVAQVKKTVLEAFSNKDVPFEALVKALRPERSLGVNPFFRVMFIYHSARIAPSFGGDLEMSHSFFNPGVSKFDLTLYVANEDGRLSSGFEYASDLFHESTIIQFQKHLTLLLEVLTEDPLQRIADIDMLTEWERAVFLKEPDAIRNAFPSDSAIHHIIEDVAKTEPDKTALTFDGESISYASLNQKAELVALALLAKTNKSNESIALCTERSIEMIIGMLGILKAGCAYLPIDPNYPSERLDFVLKDAGVNIILTQHALASLFKESDKDLIFLGSIEKPVGPILTKLPRVSSDALAYIIYTSGSSGQPKGVSVSHASLINSTEGRLDFYPQNPDVFLLLSSISFDSSKAGIFWTLCTAGNLVITENRIEQDILKITKLIREHAVTHTLMLPSLYKMVLEHAETDTLESLQTIIVAGEACGPAVVDLHFDILPRTSLYNEYGPTEACVWCMAHQIEREDVTRGVPIGKPVAKAEIYLLNESLNLVPYGAVGEIFIGGPGVSEGYIDRPELTEAAFVQHRFNTNKIHRLYRTGDLARYRKDGAVEFLGRLDMQVKIRGHRIQLEEVERVLLNDPSIKNAVVLVQESDLPTAWQVIAFIVPAGSFDADRVKRGLKSRIPDYMVPSRLITINGLPLLPNGKVDVRALRELGKSKGGARPDEVTAATNAVEEKLVGIWEEVLHVSPIGIHDNFFRIGGDSILSIQAIAKARAAEIDLSPNQFFEYQTIAELAHFLMSESDDPDTEEITEGFKHVVPIRATGSKPPLFCLHSGGSHFFFYNLLAENLSSDRPVYAVQASRHEGKPILHRSVAEMAVDFIAEIKKVQAHGPYHLLAYCFNTAIGIEILRKLEAESESVNLIIADTMADYLSMFSASRTKIRILAFLRRFKKNPLRTVGRLLKSKVIKPLTRKIRYIASSGSQKTIQRLHDNHLKIYADYTWKKAESGIQLLLSEKKDVEFNTKLIASWEKLSNTKVKVVPVEGHHGSLFLTPTVKSTAQSLKSCMEDFENLSDTS</sequence>
<dbReference type="InterPro" id="IPR001031">
    <property type="entry name" value="Thioesterase"/>
</dbReference>
<dbReference type="Gene3D" id="3.30.559.10">
    <property type="entry name" value="Chloramphenicol acetyltransferase-like domain"/>
    <property type="match status" value="1"/>
</dbReference>
<dbReference type="InterPro" id="IPR036736">
    <property type="entry name" value="ACP-like_sf"/>
</dbReference>
<feature type="region of interest" description="Disordered" evidence="4">
    <location>
        <begin position="1"/>
        <end position="35"/>
    </location>
</feature>
<comment type="caution">
    <text evidence="6">The sequence shown here is derived from an EMBL/GenBank/DDBJ whole genome shotgun (WGS) entry which is preliminary data.</text>
</comment>
<dbReference type="InterPro" id="IPR006162">
    <property type="entry name" value="Ppantetheine_attach_site"/>
</dbReference>
<organism evidence="6 7">
    <name type="scientific">Pricia mediterranea</name>
    <dbReference type="NCBI Taxonomy" id="3076079"/>
    <lineage>
        <taxon>Bacteria</taxon>
        <taxon>Pseudomonadati</taxon>
        <taxon>Bacteroidota</taxon>
        <taxon>Flavobacteriia</taxon>
        <taxon>Flavobacteriales</taxon>
        <taxon>Flavobacteriaceae</taxon>
        <taxon>Pricia</taxon>
    </lineage>
</organism>
<dbReference type="InterPro" id="IPR029058">
    <property type="entry name" value="AB_hydrolase_fold"/>
</dbReference>
<dbReference type="CDD" id="cd05930">
    <property type="entry name" value="A_NRPS"/>
    <property type="match status" value="1"/>
</dbReference>
<evidence type="ECO:0000259" key="5">
    <source>
        <dbReference type="PROSITE" id="PS50075"/>
    </source>
</evidence>
<dbReference type="Pfam" id="PF00668">
    <property type="entry name" value="Condensation"/>
    <property type="match status" value="1"/>
</dbReference>
<dbReference type="Gene3D" id="1.10.1200.10">
    <property type="entry name" value="ACP-like"/>
    <property type="match status" value="1"/>
</dbReference>
<dbReference type="InterPro" id="IPR001242">
    <property type="entry name" value="Condensation_dom"/>
</dbReference>
<dbReference type="NCBIfam" id="TIGR01733">
    <property type="entry name" value="AA-adenyl-dom"/>
    <property type="match status" value="1"/>
</dbReference>
<dbReference type="InterPro" id="IPR045851">
    <property type="entry name" value="AMP-bd_C_sf"/>
</dbReference>
<dbReference type="Pfam" id="PF00975">
    <property type="entry name" value="Thioesterase"/>
    <property type="match status" value="1"/>
</dbReference>
<dbReference type="SUPFAM" id="SSF52777">
    <property type="entry name" value="CoA-dependent acyltransferases"/>
    <property type="match status" value="2"/>
</dbReference>
<evidence type="ECO:0000256" key="1">
    <source>
        <dbReference type="ARBA" id="ARBA00001957"/>
    </source>
</evidence>
<dbReference type="InterPro" id="IPR000873">
    <property type="entry name" value="AMP-dep_synth/lig_dom"/>
</dbReference>
<dbReference type="RefSeq" id="WP_314012183.1">
    <property type="nucleotide sequence ID" value="NZ_JAVTTP010000001.1"/>
</dbReference>
<evidence type="ECO:0000256" key="2">
    <source>
        <dbReference type="ARBA" id="ARBA00022450"/>
    </source>
</evidence>
<keyword evidence="2" id="KW-0596">Phosphopantetheine</keyword>
<keyword evidence="7" id="KW-1185">Reference proteome</keyword>
<accession>A0ABU3L0P1</accession>
<evidence type="ECO:0000256" key="3">
    <source>
        <dbReference type="ARBA" id="ARBA00022553"/>
    </source>
</evidence>
<keyword evidence="3" id="KW-0597">Phosphoprotein</keyword>
<dbReference type="Gene3D" id="3.40.50.1820">
    <property type="entry name" value="alpha/beta hydrolase"/>
    <property type="match status" value="1"/>
</dbReference>
<dbReference type="Gene3D" id="3.30.559.30">
    <property type="entry name" value="Nonribosomal peptide synthetase, condensation domain"/>
    <property type="match status" value="1"/>
</dbReference>
<dbReference type="SUPFAM" id="SSF53474">
    <property type="entry name" value="alpha/beta-Hydrolases"/>
    <property type="match status" value="1"/>
</dbReference>
<dbReference type="InterPro" id="IPR020845">
    <property type="entry name" value="AMP-binding_CS"/>
</dbReference>
<comment type="cofactor">
    <cofactor evidence="1">
        <name>pantetheine 4'-phosphate</name>
        <dbReference type="ChEBI" id="CHEBI:47942"/>
    </cofactor>
</comment>
<dbReference type="SMART" id="SM00823">
    <property type="entry name" value="PKS_PP"/>
    <property type="match status" value="1"/>
</dbReference>
<evidence type="ECO:0000313" key="7">
    <source>
        <dbReference type="Proteomes" id="UP001250656"/>
    </source>
</evidence>
<evidence type="ECO:0000313" key="6">
    <source>
        <dbReference type="EMBL" id="MDT7827314.1"/>
    </source>
</evidence>
<dbReference type="InterPro" id="IPR009081">
    <property type="entry name" value="PP-bd_ACP"/>
</dbReference>
<dbReference type="PANTHER" id="PTHR45527">
    <property type="entry name" value="NONRIBOSOMAL PEPTIDE SYNTHETASE"/>
    <property type="match status" value="1"/>
</dbReference>
<dbReference type="Pfam" id="PF13193">
    <property type="entry name" value="AMP-binding_C"/>
    <property type="match status" value="1"/>
</dbReference>
<dbReference type="InterPro" id="IPR023213">
    <property type="entry name" value="CAT-like_dom_sf"/>
</dbReference>
<dbReference type="SUPFAM" id="SSF47336">
    <property type="entry name" value="ACP-like"/>
    <property type="match status" value="1"/>
</dbReference>
<reference evidence="6 7" key="1">
    <citation type="submission" date="2023-09" db="EMBL/GenBank/DDBJ databases">
        <title>Novel taxa isolated from Blanes Bay.</title>
        <authorList>
            <person name="Rey-Velasco X."/>
            <person name="Lucena T."/>
        </authorList>
    </citation>
    <scope>NUCLEOTIDE SEQUENCE [LARGE SCALE GENOMIC DNA]</scope>
    <source>
        <strain evidence="6 7">S334</strain>
    </source>
</reference>
<dbReference type="Gene3D" id="2.30.38.10">
    <property type="entry name" value="Luciferase, Domain 3"/>
    <property type="match status" value="1"/>
</dbReference>
<dbReference type="SUPFAM" id="SSF56801">
    <property type="entry name" value="Acetyl-CoA synthetase-like"/>
    <property type="match status" value="1"/>
</dbReference>
<dbReference type="Proteomes" id="UP001250656">
    <property type="component" value="Unassembled WGS sequence"/>
</dbReference>
<dbReference type="PANTHER" id="PTHR45527:SF1">
    <property type="entry name" value="FATTY ACID SYNTHASE"/>
    <property type="match status" value="1"/>
</dbReference>
<dbReference type="Gene3D" id="3.40.50.980">
    <property type="match status" value="2"/>
</dbReference>
<dbReference type="CDD" id="cd19531">
    <property type="entry name" value="LCL_NRPS-like"/>
    <property type="match status" value="1"/>
</dbReference>
<dbReference type="PROSITE" id="PS50075">
    <property type="entry name" value="CARRIER"/>
    <property type="match status" value="1"/>
</dbReference>
<dbReference type="Pfam" id="PF00550">
    <property type="entry name" value="PP-binding"/>
    <property type="match status" value="1"/>
</dbReference>
<dbReference type="EMBL" id="JAVTTP010000001">
    <property type="protein sequence ID" value="MDT7827314.1"/>
    <property type="molecule type" value="Genomic_DNA"/>
</dbReference>
<dbReference type="PROSITE" id="PS00012">
    <property type="entry name" value="PHOSPHOPANTETHEINE"/>
    <property type="match status" value="1"/>
</dbReference>
<dbReference type="InterPro" id="IPR025110">
    <property type="entry name" value="AMP-bd_C"/>
</dbReference>
<dbReference type="Gene3D" id="3.30.300.30">
    <property type="match status" value="1"/>
</dbReference>
<feature type="domain" description="Carrier" evidence="5">
    <location>
        <begin position="1000"/>
        <end position="1074"/>
    </location>
</feature>
<dbReference type="PROSITE" id="PS00455">
    <property type="entry name" value="AMP_BINDING"/>
    <property type="match status" value="1"/>
</dbReference>
<proteinExistence type="predicted"/>